<dbReference type="GeneID" id="7047877"/>
<feature type="transmembrane region" description="Helical" evidence="6">
    <location>
        <begin position="434"/>
        <end position="458"/>
    </location>
</feature>
<evidence type="ECO:0000256" key="4">
    <source>
        <dbReference type="ARBA" id="ARBA00023136"/>
    </source>
</evidence>
<proteinExistence type="predicted"/>
<dbReference type="CDD" id="cd17502">
    <property type="entry name" value="MFS_Azr1_MDR_like"/>
    <property type="match status" value="1"/>
</dbReference>
<dbReference type="VEuPathDB" id="FungiDB:SJAG_02029"/>
<dbReference type="InterPro" id="IPR036259">
    <property type="entry name" value="MFS_trans_sf"/>
</dbReference>
<evidence type="ECO:0000256" key="5">
    <source>
        <dbReference type="SAM" id="MobiDB-lite"/>
    </source>
</evidence>
<dbReference type="GO" id="GO:1903714">
    <property type="term" value="P:isoleucine transmembrane transport"/>
    <property type="evidence" value="ECO:0007669"/>
    <property type="project" value="EnsemblFungi"/>
</dbReference>
<dbReference type="InterPro" id="IPR020846">
    <property type="entry name" value="MFS_dom"/>
</dbReference>
<dbReference type="OrthoDB" id="3437016at2759"/>
<evidence type="ECO:0000313" key="10">
    <source>
        <dbReference type="Proteomes" id="UP000001744"/>
    </source>
</evidence>
<feature type="transmembrane region" description="Helical" evidence="6">
    <location>
        <begin position="299"/>
        <end position="320"/>
    </location>
</feature>
<feature type="transmembrane region" description="Helical" evidence="6">
    <location>
        <begin position="227"/>
        <end position="251"/>
    </location>
</feature>
<feature type="transmembrane region" description="Helical" evidence="6">
    <location>
        <begin position="168"/>
        <end position="190"/>
    </location>
</feature>
<keyword evidence="3 6" id="KW-1133">Transmembrane helix</keyword>
<evidence type="ECO:0000256" key="1">
    <source>
        <dbReference type="ARBA" id="ARBA00004141"/>
    </source>
</evidence>
<evidence type="ECO:0000256" key="2">
    <source>
        <dbReference type="ARBA" id="ARBA00022692"/>
    </source>
</evidence>
<feature type="region of interest" description="Disordered" evidence="5">
    <location>
        <begin position="1"/>
        <end position="25"/>
    </location>
</feature>
<dbReference type="Gene3D" id="1.20.1250.20">
    <property type="entry name" value="MFS general substrate transporter like domains"/>
    <property type="match status" value="1"/>
</dbReference>
<dbReference type="GO" id="GO:1990591">
    <property type="term" value="P:asparagine transmembrane import into vacuole"/>
    <property type="evidence" value="ECO:0007669"/>
    <property type="project" value="EnsemblFungi"/>
</dbReference>
<evidence type="ECO:0000313" key="8">
    <source>
        <dbReference type="EMBL" id="EEB06957.1"/>
    </source>
</evidence>
<dbReference type="InterPro" id="IPR011701">
    <property type="entry name" value="MFS"/>
</dbReference>
<name>B6JZI9_SCHJY</name>
<dbReference type="GO" id="GO:0015182">
    <property type="term" value="F:L-asparagine transmembrane transporter activity"/>
    <property type="evidence" value="ECO:0007669"/>
    <property type="project" value="EnsemblFungi"/>
</dbReference>
<feature type="transmembrane region" description="Helical" evidence="6">
    <location>
        <begin position="272"/>
        <end position="293"/>
    </location>
</feature>
<reference evidence="8 10" key="1">
    <citation type="journal article" date="2011" name="Science">
        <title>Comparative functional genomics of the fission yeasts.</title>
        <authorList>
            <person name="Rhind N."/>
            <person name="Chen Z."/>
            <person name="Yassour M."/>
            <person name="Thompson D.A."/>
            <person name="Haas B.J."/>
            <person name="Habib N."/>
            <person name="Wapinski I."/>
            <person name="Roy S."/>
            <person name="Lin M.F."/>
            <person name="Heiman D.I."/>
            <person name="Young S.K."/>
            <person name="Furuya K."/>
            <person name="Guo Y."/>
            <person name="Pidoux A."/>
            <person name="Chen H.M."/>
            <person name="Robbertse B."/>
            <person name="Goldberg J.M."/>
            <person name="Aoki K."/>
            <person name="Bayne E.H."/>
            <person name="Berlin A.M."/>
            <person name="Desjardins C.A."/>
            <person name="Dobbs E."/>
            <person name="Dukaj L."/>
            <person name="Fan L."/>
            <person name="FitzGerald M.G."/>
            <person name="French C."/>
            <person name="Gujja S."/>
            <person name="Hansen K."/>
            <person name="Keifenheim D."/>
            <person name="Levin J.Z."/>
            <person name="Mosher R.A."/>
            <person name="Mueller C.A."/>
            <person name="Pfiffner J."/>
            <person name="Priest M."/>
            <person name="Russ C."/>
            <person name="Smialowska A."/>
            <person name="Swoboda P."/>
            <person name="Sykes S.M."/>
            <person name="Vaughn M."/>
            <person name="Vengrova S."/>
            <person name="Yoder R."/>
            <person name="Zeng Q."/>
            <person name="Allshire R."/>
            <person name="Baulcombe D."/>
            <person name="Birren B.W."/>
            <person name="Brown W."/>
            <person name="Ekwall K."/>
            <person name="Kellis M."/>
            <person name="Leatherwood J."/>
            <person name="Levin H."/>
            <person name="Margalit H."/>
            <person name="Martienssen R."/>
            <person name="Nieduszynski C.A."/>
            <person name="Spatafora J.W."/>
            <person name="Friedman N."/>
            <person name="Dalgaard J.Z."/>
            <person name="Baumann P."/>
            <person name="Niki H."/>
            <person name="Regev A."/>
            <person name="Nusbaum C."/>
        </authorList>
    </citation>
    <scope>NUCLEOTIDE SEQUENCE [LARGE SCALE GENOMIC DNA]</scope>
    <source>
        <strain evidence="10">yFS275 / FY16936</strain>
    </source>
</reference>
<dbReference type="GO" id="GO:0000329">
    <property type="term" value="C:fungal-type vacuole membrane"/>
    <property type="evidence" value="ECO:0000318"/>
    <property type="project" value="GO_Central"/>
</dbReference>
<dbReference type="GO" id="GO:0015188">
    <property type="term" value="F:L-isoleucine transmembrane transporter activity"/>
    <property type="evidence" value="ECO:0007669"/>
    <property type="project" value="EnsemblFungi"/>
</dbReference>
<feature type="transmembrane region" description="Helical" evidence="6">
    <location>
        <begin position="202"/>
        <end position="221"/>
    </location>
</feature>
<dbReference type="STRING" id="402676.B6JZI9"/>
<dbReference type="GO" id="GO:0090517">
    <property type="term" value="P:L-lysine transmembrane import into vacuole"/>
    <property type="evidence" value="ECO:0007669"/>
    <property type="project" value="EnsemblFungi"/>
</dbReference>
<evidence type="ECO:0000313" key="9">
    <source>
        <dbReference type="JaponicusDB" id="SJAG_02029"/>
    </source>
</evidence>
<feature type="transmembrane region" description="Helical" evidence="6">
    <location>
        <begin position="374"/>
        <end position="396"/>
    </location>
</feature>
<dbReference type="AlphaFoldDB" id="B6JZI9"/>
<keyword evidence="2 6" id="KW-0812">Transmembrane</keyword>
<dbReference type="RefSeq" id="XP_002173250.1">
    <property type="nucleotide sequence ID" value="XM_002173214.2"/>
</dbReference>
<keyword evidence="4 6" id="KW-0472">Membrane</keyword>
<protein>
    <submittedName>
        <fullName evidence="8">Vacuolar membrane amino acid uptake transporter Fnx2</fullName>
    </submittedName>
</protein>
<dbReference type="EMBL" id="KE651168">
    <property type="protein sequence ID" value="EEB06957.1"/>
    <property type="molecule type" value="Genomic_DNA"/>
</dbReference>
<feature type="compositionally biased region" description="Low complexity" evidence="5">
    <location>
        <begin position="7"/>
        <end position="20"/>
    </location>
</feature>
<evidence type="ECO:0000256" key="3">
    <source>
        <dbReference type="ARBA" id="ARBA00022989"/>
    </source>
</evidence>
<dbReference type="Pfam" id="PF07690">
    <property type="entry name" value="MFS_1"/>
    <property type="match status" value="1"/>
</dbReference>
<feature type="transmembrane region" description="Helical" evidence="6">
    <location>
        <begin position="141"/>
        <end position="162"/>
    </location>
</feature>
<dbReference type="GO" id="GO:0015174">
    <property type="term" value="F:basic amino acid transmembrane transporter activity"/>
    <property type="evidence" value="ECO:0000318"/>
    <property type="project" value="GO_Central"/>
</dbReference>
<comment type="subcellular location">
    <subcellularLocation>
        <location evidence="1">Membrane</location>
        <topology evidence="1">Multi-pass membrane protein</topology>
    </subcellularLocation>
</comment>
<dbReference type="GO" id="GO:0055085">
    <property type="term" value="P:transmembrane transport"/>
    <property type="evidence" value="ECO:0000318"/>
    <property type="project" value="GO_Central"/>
</dbReference>
<dbReference type="PANTHER" id="PTHR23501">
    <property type="entry name" value="MAJOR FACILITATOR SUPERFAMILY"/>
    <property type="match status" value="1"/>
</dbReference>
<dbReference type="PANTHER" id="PTHR23501:SF84">
    <property type="entry name" value="VACUOLAR MEMBRANE AMINO ACID UPTAKE TRANSPORTER FNX2"/>
    <property type="match status" value="1"/>
</dbReference>
<gene>
    <name evidence="9" type="primary">fnx2</name>
    <name evidence="8" type="ORF">SJAG_02029</name>
</gene>
<dbReference type="JaponicusDB" id="SJAG_02029">
    <property type="gene designation" value="fnx2"/>
</dbReference>
<evidence type="ECO:0000256" key="6">
    <source>
        <dbReference type="SAM" id="Phobius"/>
    </source>
</evidence>
<dbReference type="HOGENOM" id="CLU_000960_22_3_1"/>
<dbReference type="PROSITE" id="PS50850">
    <property type="entry name" value="MFS"/>
    <property type="match status" value="1"/>
</dbReference>
<dbReference type="Gene3D" id="1.20.1720.10">
    <property type="entry name" value="Multidrug resistance protein D"/>
    <property type="match status" value="1"/>
</dbReference>
<accession>B6JZI9</accession>
<dbReference type="OMA" id="TICCYLM"/>
<feature type="domain" description="Major facilitator superfamily (MFS) profile" evidence="7">
    <location>
        <begin position="76"/>
        <end position="563"/>
    </location>
</feature>
<dbReference type="Proteomes" id="UP000001744">
    <property type="component" value="Unassembled WGS sequence"/>
</dbReference>
<dbReference type="GO" id="GO:0015802">
    <property type="term" value="P:basic amino acid transport"/>
    <property type="evidence" value="ECO:0000318"/>
    <property type="project" value="GO_Central"/>
</dbReference>
<dbReference type="eggNOG" id="KOG0254">
    <property type="taxonomic scope" value="Eukaryota"/>
</dbReference>
<feature type="transmembrane region" description="Helical" evidence="6">
    <location>
        <begin position="470"/>
        <end position="497"/>
    </location>
</feature>
<dbReference type="SUPFAM" id="SSF103473">
    <property type="entry name" value="MFS general substrate transporter"/>
    <property type="match status" value="1"/>
</dbReference>
<sequence length="566" mass="60646">MNREASKSSLLTSSDSEPLLKSPATQNVRNHGAIVPVEEIEGGLASSNFPAPNAVVFDDDSVSETECQTSTSILKILPALLLGVILGAMDNTIVSSTYPKIGADFNKFNEVSWTSTSYMISSTAFQPLFGRFCDIYGRKTSLLAAYTIFGLGCLYCSLSPSLGHLICARALAGIGGGGMSSTVTILLSDLVPLKERGTYQGIVNVFFAAGSSLGGPVGGYFADRYTWRLGFFIQVPLLAIAFTTVSVCLHLPHQQVKESFVEKFRRVDWSGTALLVAGVSTLTTALTLGGNVYPWSDKIVLSLLASSVIFYAIFGLNEAFYAAEPLAPIPVLSERTCLASYLSNFFQFLGQLSLSYTLPLYFQAIMNESTSKSGFRLIPLIVGSSIGSLMGGIVINITGRYKYITVGSYALSWVAMMVMTTFSDKPAEVSYNTAPFLSGFGNGMGVTTTLIAIIHSAACESQASAIATSYLFRSTGSVLGVSVSTSIIQTGLSLILMKKLGPSTAEPLLDHLKEDITYIHRISEELQPVILHALLVCIRLAFAFGSLMYFCATVSALVIRNRKITA</sequence>
<keyword evidence="10" id="KW-1185">Reference proteome</keyword>
<evidence type="ECO:0000259" key="7">
    <source>
        <dbReference type="PROSITE" id="PS50850"/>
    </source>
</evidence>
<feature type="transmembrane region" description="Helical" evidence="6">
    <location>
        <begin position="530"/>
        <end position="559"/>
    </location>
</feature>
<dbReference type="GO" id="GO:0015189">
    <property type="term" value="F:L-lysine transmembrane transporter activity"/>
    <property type="evidence" value="ECO:0007669"/>
    <property type="project" value="EnsemblFungi"/>
</dbReference>
<organism evidence="8 10">
    <name type="scientific">Schizosaccharomyces japonicus (strain yFS275 / FY16936)</name>
    <name type="common">Fission yeast</name>
    <dbReference type="NCBI Taxonomy" id="402676"/>
    <lineage>
        <taxon>Eukaryota</taxon>
        <taxon>Fungi</taxon>
        <taxon>Dikarya</taxon>
        <taxon>Ascomycota</taxon>
        <taxon>Taphrinomycotina</taxon>
        <taxon>Schizosaccharomycetes</taxon>
        <taxon>Schizosaccharomycetales</taxon>
        <taxon>Schizosaccharomycetaceae</taxon>
        <taxon>Schizosaccharomyces</taxon>
    </lineage>
</organism>
<feature type="transmembrane region" description="Helical" evidence="6">
    <location>
        <begin position="403"/>
        <end position="422"/>
    </location>
</feature>